<feature type="transmembrane region" description="Helical" evidence="1">
    <location>
        <begin position="87"/>
        <end position="108"/>
    </location>
</feature>
<dbReference type="InParanoid" id="F0S1I3"/>
<evidence type="ECO:0000256" key="1">
    <source>
        <dbReference type="SAM" id="Phobius"/>
    </source>
</evidence>
<keyword evidence="1" id="KW-0812">Transmembrane</keyword>
<dbReference type="KEGG" id="dte:Dester_1355"/>
<protein>
    <submittedName>
        <fullName evidence="3">Uncharacterized protein</fullName>
    </submittedName>
</protein>
<feature type="chain" id="PRO_5003255805" evidence="2">
    <location>
        <begin position="19"/>
        <end position="161"/>
    </location>
</feature>
<keyword evidence="4" id="KW-1185">Reference proteome</keyword>
<evidence type="ECO:0000313" key="4">
    <source>
        <dbReference type="Proteomes" id="UP000007102"/>
    </source>
</evidence>
<feature type="signal peptide" evidence="2">
    <location>
        <begin position="1"/>
        <end position="18"/>
    </location>
</feature>
<dbReference type="eggNOG" id="ENOG5032W39">
    <property type="taxonomic scope" value="Bacteria"/>
</dbReference>
<dbReference type="AlphaFoldDB" id="F0S1I3"/>
<evidence type="ECO:0000313" key="3">
    <source>
        <dbReference type="EMBL" id="ADY73986.1"/>
    </source>
</evidence>
<reference evidence="3 4" key="1">
    <citation type="journal article" date="2011" name="Stand. Genomic Sci.">
        <title>Complete genome sequence of the thermophilic sulfur-reducer Desulfurobacterium thermolithotrophum type strain (BSA(T)) from a deep-sea hydrothermal vent.</title>
        <authorList>
            <person name="Goker M."/>
            <person name="Daligault H."/>
            <person name="Mwirichia R."/>
            <person name="Lapidus A."/>
            <person name="Lucas S."/>
            <person name="Deshpande S."/>
            <person name="Pagani I."/>
            <person name="Tapia R."/>
            <person name="Cheng J.F."/>
            <person name="Goodwin L."/>
            <person name="Pitluck S."/>
            <person name="Liolios K."/>
            <person name="Ivanova N."/>
            <person name="Mavromatis K."/>
            <person name="Mikhailova N."/>
            <person name="Pati A."/>
            <person name="Chen A."/>
            <person name="Palaniappan K."/>
            <person name="Han C."/>
            <person name="Land M."/>
            <person name="Hauser L."/>
            <person name="Pan C."/>
            <person name="Brambilla E.M."/>
            <person name="Rohde M."/>
            <person name="Spring S."/>
            <person name="Sikorski J."/>
            <person name="Wirth R."/>
            <person name="Detter J.C."/>
            <person name="Woyke T."/>
            <person name="Bristow J."/>
            <person name="Eisen J.A."/>
            <person name="Markowitz V."/>
            <person name="Hugenholtz P."/>
            <person name="Kyrpides N.C."/>
            <person name="Klenk H.P."/>
        </authorList>
    </citation>
    <scope>NUCLEOTIDE SEQUENCE [LARGE SCALE GENOMIC DNA]</scope>
    <source>
        <strain evidence="4">DSM 11699 / BSA</strain>
    </source>
</reference>
<proteinExistence type="predicted"/>
<name>F0S1I3_DESTD</name>
<keyword evidence="1" id="KW-1133">Transmembrane helix</keyword>
<evidence type="ECO:0000256" key="2">
    <source>
        <dbReference type="SAM" id="SignalP"/>
    </source>
</evidence>
<reference evidence="4" key="2">
    <citation type="submission" date="2011-02" db="EMBL/GenBank/DDBJ databases">
        <title>The complete genome of Desulfurobacterium thermolithotrophum DSM 11699.</title>
        <authorList>
            <consortium name="US DOE Joint Genome Institute (JGI-PGF)"/>
            <person name="Lucas S."/>
            <person name="Copeland A."/>
            <person name="Lapidus A."/>
            <person name="Bruce D."/>
            <person name="Goodwin L."/>
            <person name="Pitluck S."/>
            <person name="Kyrpides N."/>
            <person name="Mavromatis K."/>
            <person name="Pagani I."/>
            <person name="Ivanova N."/>
            <person name="Mikhailova N."/>
            <person name="Daligault H."/>
            <person name="Detter J.C."/>
            <person name="Tapia R."/>
            <person name="Han C."/>
            <person name="Land M."/>
            <person name="Hauser L."/>
            <person name="Markowitz V."/>
            <person name="Cheng J.-F."/>
            <person name="Hugenholtz P."/>
            <person name="Woyke T."/>
            <person name="Wu D."/>
            <person name="Spring S."/>
            <person name="Brambilla E."/>
            <person name="Klenk H.-P."/>
            <person name="Eisen J.A."/>
        </authorList>
    </citation>
    <scope>NUCLEOTIDE SEQUENCE [LARGE SCALE GENOMIC DNA]</scope>
    <source>
        <strain evidence="4">DSM 11699 / BSA</strain>
    </source>
</reference>
<sequence length="161" mass="19358">MRIIVLLIAVLIPSLAFSAPSQGFRVTNEMIYQKLVEIEKRQAVFEERFKQIDMRFEQIDKRFEELREDMNKRFEDINKQFDQLYTFLWIITGIFTAIMVGAFGFAYWDRRTIIAEAKRQTLEELERDVKPEKLRKLLNVAREFAKENEKFREILKKEGLL</sequence>
<organism evidence="3 4">
    <name type="scientific">Desulfurobacterium thermolithotrophum (strain DSM 11699 / BSA)</name>
    <dbReference type="NCBI Taxonomy" id="868864"/>
    <lineage>
        <taxon>Bacteria</taxon>
        <taxon>Pseudomonadati</taxon>
        <taxon>Aquificota</taxon>
        <taxon>Aquificia</taxon>
        <taxon>Desulfurobacteriales</taxon>
        <taxon>Desulfurobacteriaceae</taxon>
        <taxon>Desulfurobacterium</taxon>
    </lineage>
</organism>
<dbReference type="Proteomes" id="UP000007102">
    <property type="component" value="Chromosome"/>
</dbReference>
<dbReference type="STRING" id="868864.Dester_1355"/>
<dbReference type="EMBL" id="CP002543">
    <property type="protein sequence ID" value="ADY73986.1"/>
    <property type="molecule type" value="Genomic_DNA"/>
</dbReference>
<keyword evidence="2" id="KW-0732">Signal</keyword>
<gene>
    <name evidence="3" type="ordered locus">Dester_1355</name>
</gene>
<dbReference type="Gene3D" id="3.90.20.10">
    <property type="match status" value="1"/>
</dbReference>
<dbReference type="RefSeq" id="WP_013638935.1">
    <property type="nucleotide sequence ID" value="NC_015185.1"/>
</dbReference>
<accession>F0S1I3</accession>
<dbReference type="HOGENOM" id="CLU_1583165_0_0_0"/>
<dbReference type="OrthoDB" id="965621at2"/>
<keyword evidence="1" id="KW-0472">Membrane</keyword>